<dbReference type="Gramene" id="Mp3g22360.1">
    <property type="protein sequence ID" value="Mp3g22360.1.cds"/>
    <property type="gene ID" value="Mp3g22360"/>
</dbReference>
<name>A0A2R6XBJ0_MARPO</name>
<proteinExistence type="predicted"/>
<dbReference type="Proteomes" id="UP000244005">
    <property type="component" value="Unassembled WGS sequence"/>
</dbReference>
<gene>
    <name evidence="1" type="ORF">MARPO_0024s0014</name>
</gene>
<keyword evidence="2" id="KW-1185">Reference proteome</keyword>
<protein>
    <submittedName>
        <fullName evidence="1">Uncharacterized protein</fullName>
    </submittedName>
</protein>
<dbReference type="EMBL" id="KZ772696">
    <property type="protein sequence ID" value="PTQ43478.1"/>
    <property type="molecule type" value="Genomic_DNA"/>
</dbReference>
<sequence>MLTMLGVKFDDMQTHQKQVPSRHQATVLLSEGWTASMESLCVIVCPTNKSKSKSPESGPSDPSFTDSGYSFGYLRTTTPPYLTCCCCVTLLKGNRL</sequence>
<evidence type="ECO:0000313" key="1">
    <source>
        <dbReference type="EMBL" id="PTQ43478.1"/>
    </source>
</evidence>
<accession>A0A2R6XBJ0</accession>
<reference evidence="2" key="1">
    <citation type="journal article" date="2017" name="Cell">
        <title>Insights into land plant evolution garnered from the Marchantia polymorpha genome.</title>
        <authorList>
            <person name="Bowman J.L."/>
            <person name="Kohchi T."/>
            <person name="Yamato K.T."/>
            <person name="Jenkins J."/>
            <person name="Shu S."/>
            <person name="Ishizaki K."/>
            <person name="Yamaoka S."/>
            <person name="Nishihama R."/>
            <person name="Nakamura Y."/>
            <person name="Berger F."/>
            <person name="Adam C."/>
            <person name="Aki S.S."/>
            <person name="Althoff F."/>
            <person name="Araki T."/>
            <person name="Arteaga-Vazquez M.A."/>
            <person name="Balasubrmanian S."/>
            <person name="Barry K."/>
            <person name="Bauer D."/>
            <person name="Boehm C.R."/>
            <person name="Briginshaw L."/>
            <person name="Caballero-Perez J."/>
            <person name="Catarino B."/>
            <person name="Chen F."/>
            <person name="Chiyoda S."/>
            <person name="Chovatia M."/>
            <person name="Davies K.M."/>
            <person name="Delmans M."/>
            <person name="Demura T."/>
            <person name="Dierschke T."/>
            <person name="Dolan L."/>
            <person name="Dorantes-Acosta A.E."/>
            <person name="Eklund D.M."/>
            <person name="Florent S.N."/>
            <person name="Flores-Sandoval E."/>
            <person name="Fujiyama A."/>
            <person name="Fukuzawa H."/>
            <person name="Galik B."/>
            <person name="Grimanelli D."/>
            <person name="Grimwood J."/>
            <person name="Grossniklaus U."/>
            <person name="Hamada T."/>
            <person name="Haseloff J."/>
            <person name="Hetherington A.J."/>
            <person name="Higo A."/>
            <person name="Hirakawa Y."/>
            <person name="Hundley H.N."/>
            <person name="Ikeda Y."/>
            <person name="Inoue K."/>
            <person name="Inoue S.I."/>
            <person name="Ishida S."/>
            <person name="Jia Q."/>
            <person name="Kakita M."/>
            <person name="Kanazawa T."/>
            <person name="Kawai Y."/>
            <person name="Kawashima T."/>
            <person name="Kennedy M."/>
            <person name="Kinose K."/>
            <person name="Kinoshita T."/>
            <person name="Kohara Y."/>
            <person name="Koide E."/>
            <person name="Komatsu K."/>
            <person name="Kopischke S."/>
            <person name="Kubo M."/>
            <person name="Kyozuka J."/>
            <person name="Lagercrantz U."/>
            <person name="Lin S.S."/>
            <person name="Lindquist E."/>
            <person name="Lipzen A.M."/>
            <person name="Lu C.W."/>
            <person name="De Luna E."/>
            <person name="Martienssen R.A."/>
            <person name="Minamino N."/>
            <person name="Mizutani M."/>
            <person name="Mizutani M."/>
            <person name="Mochizuki N."/>
            <person name="Monte I."/>
            <person name="Mosher R."/>
            <person name="Nagasaki H."/>
            <person name="Nakagami H."/>
            <person name="Naramoto S."/>
            <person name="Nishitani K."/>
            <person name="Ohtani M."/>
            <person name="Okamoto T."/>
            <person name="Okumura M."/>
            <person name="Phillips J."/>
            <person name="Pollak B."/>
            <person name="Reinders A."/>
            <person name="Rovekamp M."/>
            <person name="Sano R."/>
            <person name="Sawa S."/>
            <person name="Schmid M.W."/>
            <person name="Shirakawa M."/>
            <person name="Solano R."/>
            <person name="Spunde A."/>
            <person name="Suetsugu N."/>
            <person name="Sugano S."/>
            <person name="Sugiyama A."/>
            <person name="Sun R."/>
            <person name="Suzuki Y."/>
            <person name="Takenaka M."/>
            <person name="Takezawa D."/>
            <person name="Tomogane H."/>
            <person name="Tsuzuki M."/>
            <person name="Ueda T."/>
            <person name="Umeda M."/>
            <person name="Ward J.M."/>
            <person name="Watanabe Y."/>
            <person name="Yazaki K."/>
            <person name="Yokoyama R."/>
            <person name="Yoshitake Y."/>
            <person name="Yotsui I."/>
            <person name="Zachgo S."/>
            <person name="Schmutz J."/>
        </authorList>
    </citation>
    <scope>NUCLEOTIDE SEQUENCE [LARGE SCALE GENOMIC DNA]</scope>
    <source>
        <strain evidence="2">Tak-1</strain>
    </source>
</reference>
<dbReference type="AlphaFoldDB" id="A0A2R6XBJ0"/>
<organism evidence="1 2">
    <name type="scientific">Marchantia polymorpha</name>
    <name type="common">Common liverwort</name>
    <name type="synonym">Marchantia aquatica</name>
    <dbReference type="NCBI Taxonomy" id="3197"/>
    <lineage>
        <taxon>Eukaryota</taxon>
        <taxon>Viridiplantae</taxon>
        <taxon>Streptophyta</taxon>
        <taxon>Embryophyta</taxon>
        <taxon>Marchantiophyta</taxon>
        <taxon>Marchantiopsida</taxon>
        <taxon>Marchantiidae</taxon>
        <taxon>Marchantiales</taxon>
        <taxon>Marchantiaceae</taxon>
        <taxon>Marchantia</taxon>
    </lineage>
</organism>
<evidence type="ECO:0000313" key="2">
    <source>
        <dbReference type="Proteomes" id="UP000244005"/>
    </source>
</evidence>